<dbReference type="InterPro" id="IPR052177">
    <property type="entry name" value="Divisome_Glycosyl_Hydrolase"/>
</dbReference>
<evidence type="ECO:0000256" key="2">
    <source>
        <dbReference type="SAM" id="MobiDB-lite"/>
    </source>
</evidence>
<dbReference type="InterPro" id="IPR017853">
    <property type="entry name" value="GH"/>
</dbReference>
<dbReference type="Pfam" id="PF02638">
    <property type="entry name" value="GHL10"/>
    <property type="match status" value="1"/>
</dbReference>
<dbReference type="SUPFAM" id="SSF51445">
    <property type="entry name" value="(Trans)glycosidases"/>
    <property type="match status" value="1"/>
</dbReference>
<reference evidence="4" key="1">
    <citation type="submission" date="2024-07" db="EMBL/GenBank/DDBJ databases">
        <authorList>
            <person name="Kim Y.J."/>
            <person name="Jeong J.Y."/>
        </authorList>
    </citation>
    <scope>NUCLEOTIDE SEQUENCE</scope>
    <source>
        <strain evidence="4">GIHE-MW2</strain>
    </source>
</reference>
<proteinExistence type="predicted"/>
<feature type="domain" description="SLH" evidence="3">
    <location>
        <begin position="165"/>
        <end position="229"/>
    </location>
</feature>
<dbReference type="InterPro" id="IPR003790">
    <property type="entry name" value="GHL10"/>
</dbReference>
<dbReference type="PROSITE" id="PS51272">
    <property type="entry name" value="SLH"/>
    <property type="match status" value="3"/>
</dbReference>
<dbReference type="EMBL" id="CP159837">
    <property type="protein sequence ID" value="XCM36411.1"/>
    <property type="molecule type" value="Genomic_DNA"/>
</dbReference>
<feature type="domain" description="SLH" evidence="3">
    <location>
        <begin position="38"/>
        <end position="101"/>
    </location>
</feature>
<dbReference type="Gene3D" id="3.20.20.80">
    <property type="entry name" value="Glycosidases"/>
    <property type="match status" value="1"/>
</dbReference>
<feature type="region of interest" description="Disordered" evidence="2">
    <location>
        <begin position="243"/>
        <end position="292"/>
    </location>
</feature>
<feature type="compositionally biased region" description="Polar residues" evidence="2">
    <location>
        <begin position="251"/>
        <end position="274"/>
    </location>
</feature>
<name>A0AAU8JB49_9CYAN</name>
<sequence>MSSLLLIVSMMLEFFSRRLGMASFLAFGLTAQSMFPAIAQTQFTDTEDHWARACISELKNRRIINGYPDGSFRPNAPVTRAEFASLLMTAFSNRESVREPIQFIDIPTDFWAENAIREAYKRAFLSGYSGRIFNPNQKIPKVQVLVAITAGLNYSANQLTPDQLDLALNDAQGIPEYARSAIAAAIERQLLVNYPNVREFNPNQPATRAEVAAFFCQSLMGVYSPIPIQYIARANGLSSEITGADKPLATGNPQTPVANNPPNAGSNQTETPVGNNPPTSQNQPPTRSPSQAITNGEIRGVWLTNIDSEVLFASENVAAAIARLADLNFNTVYPTVWNWGYTLYPSQVADNVVGSKIDPDPGLRDRDVLAEIIRHSRAKNLRVIPWFEFGFMAPADSELARRRPNWITKRSDGTQVKMEGAHPRVWLNPFHPEVQQFLIDLIVEAVRNYDIDGIQLDDHFGLPSEFGYDEFTIAIYKKENNGKEPPSDPKDPQWLRWRADKITEFMEKLFRAIKAEKEDVIVGVSPNPQNFSYREFLADWSTWEQKGFIEELIVQIYRSDRNAFMVELQDESIQKARKHIPVGIGILSGLKGRPISMADIADQVNIVRNQGYAGVSFFFYESIWNWAPAPANERAESLQNIFPQKIEAPDILQGWEPQKN</sequence>
<organism evidence="4">
    <name type="scientific">Planktothricoides raciborskii GIHE-MW2</name>
    <dbReference type="NCBI Taxonomy" id="2792601"/>
    <lineage>
        <taxon>Bacteria</taxon>
        <taxon>Bacillati</taxon>
        <taxon>Cyanobacteriota</taxon>
        <taxon>Cyanophyceae</taxon>
        <taxon>Oscillatoriophycideae</taxon>
        <taxon>Oscillatoriales</taxon>
        <taxon>Oscillatoriaceae</taxon>
        <taxon>Planktothricoides</taxon>
    </lineage>
</organism>
<dbReference type="Pfam" id="PF00395">
    <property type="entry name" value="SLH"/>
    <property type="match status" value="3"/>
</dbReference>
<feature type="domain" description="SLH" evidence="3">
    <location>
        <begin position="102"/>
        <end position="162"/>
    </location>
</feature>
<evidence type="ECO:0000259" key="3">
    <source>
        <dbReference type="PROSITE" id="PS51272"/>
    </source>
</evidence>
<dbReference type="PANTHER" id="PTHR43405:SF1">
    <property type="entry name" value="GLYCOSYL HYDROLASE DIGH"/>
    <property type="match status" value="1"/>
</dbReference>
<feature type="compositionally biased region" description="Low complexity" evidence="2">
    <location>
        <begin position="276"/>
        <end position="291"/>
    </location>
</feature>
<dbReference type="InterPro" id="IPR001119">
    <property type="entry name" value="SLH_dom"/>
</dbReference>
<accession>A0AAU8JB49</accession>
<gene>
    <name evidence="4" type="ORF">ABWT76_005170</name>
</gene>
<keyword evidence="1" id="KW-0732">Signal</keyword>
<evidence type="ECO:0000313" key="4">
    <source>
        <dbReference type="EMBL" id="XCM36411.1"/>
    </source>
</evidence>
<protein>
    <submittedName>
        <fullName evidence="4">Family 10 glycosylhydrolase</fullName>
    </submittedName>
</protein>
<evidence type="ECO:0000256" key="1">
    <source>
        <dbReference type="ARBA" id="ARBA00022729"/>
    </source>
</evidence>
<dbReference type="AlphaFoldDB" id="A0AAU8JB49"/>
<dbReference type="RefSeq" id="WP_082349167.1">
    <property type="nucleotide sequence ID" value="NZ_CP159837.1"/>
</dbReference>
<dbReference type="PANTHER" id="PTHR43405">
    <property type="entry name" value="GLYCOSYL HYDROLASE DIGH"/>
    <property type="match status" value="1"/>
</dbReference>